<keyword evidence="1" id="KW-0812">Transmembrane</keyword>
<keyword evidence="1" id="KW-1133">Transmembrane helix</keyword>
<feature type="transmembrane region" description="Helical" evidence="1">
    <location>
        <begin position="95"/>
        <end position="112"/>
    </location>
</feature>
<dbReference type="RefSeq" id="WP_152125288.1">
    <property type="nucleotide sequence ID" value="NZ_WELI01000006.1"/>
</dbReference>
<sequence length="115" mass="12856">MNDFWLYAMAAMYGFAGIMHFVKPRAFRAIVPSYLPAPNALVFWSGVAEVVLALGLLSTATRSVAAIGIILLLIAVFPANVYMATSDKFGKLPRWLVWGRLPLQGFLIYWAWLYV</sequence>
<protein>
    <submittedName>
        <fullName evidence="2">DoxX family protein</fullName>
    </submittedName>
</protein>
<dbReference type="Proteomes" id="UP000488299">
    <property type="component" value="Unassembled WGS sequence"/>
</dbReference>
<dbReference type="EMBL" id="WELI01000006">
    <property type="protein sequence ID" value="KAB7729409.1"/>
    <property type="molecule type" value="Genomic_DNA"/>
</dbReference>
<comment type="caution">
    <text evidence="2">The sequence shown here is derived from an EMBL/GenBank/DDBJ whole genome shotgun (WGS) entry which is preliminary data.</text>
</comment>
<feature type="transmembrane region" description="Helical" evidence="1">
    <location>
        <begin position="63"/>
        <end position="83"/>
    </location>
</feature>
<accession>A0A7J5TXP3</accession>
<feature type="transmembrane region" description="Helical" evidence="1">
    <location>
        <begin position="6"/>
        <end position="22"/>
    </location>
</feature>
<dbReference type="AlphaFoldDB" id="A0A7J5TXP3"/>
<feature type="transmembrane region" description="Helical" evidence="1">
    <location>
        <begin position="34"/>
        <end position="57"/>
    </location>
</feature>
<dbReference type="PANTHER" id="PTHR36974">
    <property type="entry name" value="MEMBRANE PROTEIN-RELATED"/>
    <property type="match status" value="1"/>
</dbReference>
<keyword evidence="1" id="KW-0472">Membrane</keyword>
<evidence type="ECO:0000256" key="1">
    <source>
        <dbReference type="SAM" id="Phobius"/>
    </source>
</evidence>
<evidence type="ECO:0000313" key="3">
    <source>
        <dbReference type="Proteomes" id="UP000488299"/>
    </source>
</evidence>
<organism evidence="2 3">
    <name type="scientific">Rudanella paleaurantiibacter</name>
    <dbReference type="NCBI Taxonomy" id="2614655"/>
    <lineage>
        <taxon>Bacteria</taxon>
        <taxon>Pseudomonadati</taxon>
        <taxon>Bacteroidota</taxon>
        <taxon>Cytophagia</taxon>
        <taxon>Cytophagales</taxon>
        <taxon>Cytophagaceae</taxon>
        <taxon>Rudanella</taxon>
    </lineage>
</organism>
<reference evidence="2 3" key="1">
    <citation type="submission" date="2019-10" db="EMBL/GenBank/DDBJ databases">
        <title>Rudanella paleaurantiibacter sp. nov., isolated from sludge.</title>
        <authorList>
            <person name="Xu S.Q."/>
        </authorList>
    </citation>
    <scope>NUCLEOTIDE SEQUENCE [LARGE SCALE GENOMIC DNA]</scope>
    <source>
        <strain evidence="2 3">HX-22-17</strain>
    </source>
</reference>
<dbReference type="PANTHER" id="PTHR36974:SF1">
    <property type="entry name" value="DOXX FAMILY MEMBRANE PROTEIN"/>
    <property type="match status" value="1"/>
</dbReference>
<gene>
    <name evidence="2" type="ORF">F5984_16205</name>
</gene>
<evidence type="ECO:0000313" key="2">
    <source>
        <dbReference type="EMBL" id="KAB7729409.1"/>
    </source>
</evidence>
<proteinExistence type="predicted"/>
<name>A0A7J5TXP3_9BACT</name>
<keyword evidence="3" id="KW-1185">Reference proteome</keyword>